<keyword evidence="5" id="KW-1185">Reference proteome</keyword>
<keyword evidence="2" id="KW-0784">Thiamine biosynthesis</keyword>
<dbReference type="InterPro" id="IPR022998">
    <property type="entry name" value="ThiamineP_synth_TenI"/>
</dbReference>
<evidence type="ECO:0000259" key="3">
    <source>
        <dbReference type="Pfam" id="PF02581"/>
    </source>
</evidence>
<dbReference type="SUPFAM" id="SSF51391">
    <property type="entry name" value="Thiamin phosphate synthase"/>
    <property type="match status" value="1"/>
</dbReference>
<dbReference type="Proteomes" id="UP000186351">
    <property type="component" value="Chromosome"/>
</dbReference>
<comment type="pathway">
    <text evidence="1">Cofactor biosynthesis; thiamine diphosphate biosynthesis.</text>
</comment>
<dbReference type="GO" id="GO:0004789">
    <property type="term" value="F:thiamine-phosphate diphosphorylase activity"/>
    <property type="evidence" value="ECO:0007669"/>
    <property type="project" value="TreeGrafter"/>
</dbReference>
<feature type="domain" description="Thiamine phosphate synthase/TenI" evidence="3">
    <location>
        <begin position="10"/>
        <end position="171"/>
    </location>
</feature>
<protein>
    <submittedName>
        <fullName evidence="4">Thiamine phosphate synthase</fullName>
    </submittedName>
</protein>
<accession>A0A1B1SA53</accession>
<accession>A0A1Z2XIJ5</accession>
<organism evidence="4 5">
    <name type="scientific">Muribaculum intestinale</name>
    <dbReference type="NCBI Taxonomy" id="1796646"/>
    <lineage>
        <taxon>Bacteria</taxon>
        <taxon>Pseudomonadati</taxon>
        <taxon>Bacteroidota</taxon>
        <taxon>Bacteroidia</taxon>
        <taxon>Bacteroidales</taxon>
        <taxon>Muribaculaceae</taxon>
        <taxon>Muribaculum</taxon>
    </lineage>
</organism>
<evidence type="ECO:0000256" key="2">
    <source>
        <dbReference type="ARBA" id="ARBA00022977"/>
    </source>
</evidence>
<dbReference type="InterPro" id="IPR036206">
    <property type="entry name" value="ThiamineP_synth_sf"/>
</dbReference>
<evidence type="ECO:0000313" key="5">
    <source>
        <dbReference type="Proteomes" id="UP000186351"/>
    </source>
</evidence>
<dbReference type="OrthoDB" id="194683at2"/>
<evidence type="ECO:0000256" key="1">
    <source>
        <dbReference type="ARBA" id="ARBA00004948"/>
    </source>
</evidence>
<dbReference type="Gene3D" id="3.20.20.70">
    <property type="entry name" value="Aldolase class I"/>
    <property type="match status" value="1"/>
</dbReference>
<dbReference type="EMBL" id="CP015402">
    <property type="protein sequence ID" value="ANU63660.1"/>
    <property type="molecule type" value="Genomic_DNA"/>
</dbReference>
<dbReference type="KEGG" id="pary:A4V02_07915"/>
<gene>
    <name evidence="4" type="ORF">A4V02_07915</name>
</gene>
<dbReference type="InterPro" id="IPR013785">
    <property type="entry name" value="Aldolase_TIM"/>
</dbReference>
<dbReference type="CDD" id="cd00564">
    <property type="entry name" value="TMP_TenI"/>
    <property type="match status" value="1"/>
</dbReference>
<dbReference type="GeneID" id="65536782"/>
<dbReference type="PANTHER" id="PTHR20857:SF15">
    <property type="entry name" value="THIAMINE-PHOSPHATE SYNTHASE"/>
    <property type="match status" value="1"/>
</dbReference>
<dbReference type="PANTHER" id="PTHR20857">
    <property type="entry name" value="THIAMINE-PHOSPHATE PYROPHOSPHORYLASE"/>
    <property type="match status" value="1"/>
</dbReference>
<proteinExistence type="predicted"/>
<dbReference type="GO" id="GO:0005737">
    <property type="term" value="C:cytoplasm"/>
    <property type="evidence" value="ECO:0007669"/>
    <property type="project" value="TreeGrafter"/>
</dbReference>
<dbReference type="Pfam" id="PF02581">
    <property type="entry name" value="TMP-TENI"/>
    <property type="match status" value="1"/>
</dbReference>
<name>A0A1B1SA53_9BACT</name>
<dbReference type="GO" id="GO:0009228">
    <property type="term" value="P:thiamine biosynthetic process"/>
    <property type="evidence" value="ECO:0007669"/>
    <property type="project" value="UniProtKB-KW"/>
</dbReference>
<evidence type="ECO:0000313" key="4">
    <source>
        <dbReference type="EMBL" id="ANU63660.1"/>
    </source>
</evidence>
<dbReference type="RefSeq" id="WP_068960967.1">
    <property type="nucleotide sequence ID" value="NZ_CAJTAP010000022.1"/>
</dbReference>
<dbReference type="AlphaFoldDB" id="A0A1B1SA53"/>
<dbReference type="STRING" id="1796646.A4V02_07915"/>
<reference evidence="5" key="1">
    <citation type="submission" date="2016-04" db="EMBL/GenBank/DDBJ databases">
        <title>Complete Genome Sequences of Twelve Strains of a Stable Defined Moderately Diverse Mouse Microbiota 2 (sDMDMm2).</title>
        <authorList>
            <person name="Uchimura Y."/>
            <person name="Wyss M."/>
            <person name="Brugiroux S."/>
            <person name="Limenitakis J.P."/>
            <person name="Stecher B."/>
            <person name="McCoy K.D."/>
            <person name="Macpherson A.J."/>
        </authorList>
    </citation>
    <scope>NUCLEOTIDE SEQUENCE [LARGE SCALE GENOMIC DNA]</scope>
    <source>
        <strain evidence="5">YL27</strain>
    </source>
</reference>
<sequence>MADNLLRIAITPPDIRPEEAEAIAAILDAGWDFVHLRHPGASLRDMRNLIESIGPHNHRRLKLHGHFDLLCDFNLGGIHLNRRCPEAPSYFSGNISRSCHSIAEAKECARKYDYITLSPIFTSISKPGYHGAFTAEELSTIPPNKVVALGGITPERVADIRSLPFAGYAVLGYLWEGADMAERLDAFASIERGQSPIPQSE</sequence>